<keyword evidence="3" id="KW-1185">Reference proteome</keyword>
<proteinExistence type="predicted"/>
<name>A0ABR2IAH9_9PEZI</name>
<dbReference type="InterPro" id="IPR011009">
    <property type="entry name" value="Kinase-like_dom_sf"/>
</dbReference>
<dbReference type="PROSITE" id="PS50011">
    <property type="entry name" value="PROTEIN_KINASE_DOM"/>
    <property type="match status" value="1"/>
</dbReference>
<sequence>MELREALIGLDQGATRSTLEAVEDLYFASNDPQVRKSLEEVTKQAWAHLLKIETAIEDAAKAAKSTSADKSLRKANEQMKEVESINESLGRQLQLQVARRTLPSKLELQPAQCRIVGEPQRLARSAVFVARADLRTRDVKAIEHCVIEEKCIRGVSSAAAYEMLRDLARLLQYTKTSECLFGFSGFQVLPSTPGADRFQLIFPFPPNVQEPRSLRDILLDPVNSPRPPIPRNFRFILPRMLAKSVYYVHSHNLVHKAIRPESIVMFHPMSSEPNAPRYPEVIGFPYLTDWRYTRKTIDASSLSTESDWTISLYQHPERQAGFGGIAESKYNIGHDIYSLGVCFLEIGLWESFIQYDGETPSLSTTFLDAKGLWESENPQFAASMTEPRKEQQALLLLAGQRLAFEMGEAYSQLVKKCLLCLEHGFGNVTKFVDSTSTDWEQEGVVFIEEIRKELASASTMGPGGPYNLL</sequence>
<dbReference type="SUPFAM" id="SSF56112">
    <property type="entry name" value="Protein kinase-like (PK-like)"/>
    <property type="match status" value="1"/>
</dbReference>
<keyword evidence="2" id="KW-0418">Kinase</keyword>
<dbReference type="Proteomes" id="UP001390339">
    <property type="component" value="Unassembled WGS sequence"/>
</dbReference>
<dbReference type="PANTHER" id="PTHR37542">
    <property type="entry name" value="HELO DOMAIN-CONTAINING PROTEIN-RELATED"/>
    <property type="match status" value="1"/>
</dbReference>
<evidence type="ECO:0000259" key="1">
    <source>
        <dbReference type="PROSITE" id="PS50011"/>
    </source>
</evidence>
<keyword evidence="2" id="KW-0808">Transferase</keyword>
<dbReference type="InterPro" id="IPR000719">
    <property type="entry name" value="Prot_kinase_dom"/>
</dbReference>
<dbReference type="PANTHER" id="PTHR37542:SF3">
    <property type="entry name" value="PRION-INHIBITION AND PROPAGATION HELO DOMAIN-CONTAINING PROTEIN"/>
    <property type="match status" value="1"/>
</dbReference>
<evidence type="ECO:0000313" key="3">
    <source>
        <dbReference type="Proteomes" id="UP001390339"/>
    </source>
</evidence>
<comment type="caution">
    <text evidence="2">The sequence shown here is derived from an EMBL/GenBank/DDBJ whole genome shotgun (WGS) entry which is preliminary data.</text>
</comment>
<dbReference type="GO" id="GO:0016301">
    <property type="term" value="F:kinase activity"/>
    <property type="evidence" value="ECO:0007669"/>
    <property type="project" value="UniProtKB-KW"/>
</dbReference>
<dbReference type="EMBL" id="JAPCWZ010000006">
    <property type="protein sequence ID" value="KAK8859617.1"/>
    <property type="molecule type" value="Genomic_DNA"/>
</dbReference>
<reference evidence="2 3" key="1">
    <citation type="journal article" date="2024" name="IMA Fungus">
        <title>Apiospora arundinis, a panoply of carbohydrate-active enzymes and secondary metabolites.</title>
        <authorList>
            <person name="Sorensen T."/>
            <person name="Petersen C."/>
            <person name="Muurmann A.T."/>
            <person name="Christiansen J.V."/>
            <person name="Brundto M.L."/>
            <person name="Overgaard C.K."/>
            <person name="Boysen A.T."/>
            <person name="Wollenberg R.D."/>
            <person name="Larsen T.O."/>
            <person name="Sorensen J.L."/>
            <person name="Nielsen K.L."/>
            <person name="Sondergaard T.E."/>
        </authorList>
    </citation>
    <scope>NUCLEOTIDE SEQUENCE [LARGE SCALE GENOMIC DNA]</scope>
    <source>
        <strain evidence="2 3">AAU 773</strain>
    </source>
</reference>
<feature type="domain" description="Protein kinase" evidence="1">
    <location>
        <begin position="113"/>
        <end position="447"/>
    </location>
</feature>
<evidence type="ECO:0000313" key="2">
    <source>
        <dbReference type="EMBL" id="KAK8859617.1"/>
    </source>
</evidence>
<accession>A0ABR2IAH9</accession>
<gene>
    <name evidence="2" type="ORF">PGQ11_010351</name>
</gene>
<organism evidence="2 3">
    <name type="scientific">Apiospora arundinis</name>
    <dbReference type="NCBI Taxonomy" id="335852"/>
    <lineage>
        <taxon>Eukaryota</taxon>
        <taxon>Fungi</taxon>
        <taxon>Dikarya</taxon>
        <taxon>Ascomycota</taxon>
        <taxon>Pezizomycotina</taxon>
        <taxon>Sordariomycetes</taxon>
        <taxon>Xylariomycetidae</taxon>
        <taxon>Amphisphaeriales</taxon>
        <taxon>Apiosporaceae</taxon>
        <taxon>Apiospora</taxon>
    </lineage>
</organism>
<protein>
    <submittedName>
        <fullName evidence="2">Serine threonine kinase 33</fullName>
    </submittedName>
</protein>
<dbReference type="Gene3D" id="1.10.510.10">
    <property type="entry name" value="Transferase(Phosphotransferase) domain 1"/>
    <property type="match status" value="1"/>
</dbReference>